<evidence type="ECO:0000256" key="2">
    <source>
        <dbReference type="ARBA" id="ARBA00022553"/>
    </source>
</evidence>
<evidence type="ECO:0000313" key="7">
    <source>
        <dbReference type="Proteomes" id="UP000516230"/>
    </source>
</evidence>
<dbReference type="KEGG" id="sgj:IAG43_33260"/>
<evidence type="ECO:0000256" key="1">
    <source>
        <dbReference type="ARBA" id="ARBA00022450"/>
    </source>
</evidence>
<keyword evidence="1" id="KW-0596">Phosphopantetheine</keyword>
<dbReference type="PROSITE" id="PS50075">
    <property type="entry name" value="CARRIER"/>
    <property type="match status" value="1"/>
</dbReference>
<evidence type="ECO:0000256" key="3">
    <source>
        <dbReference type="ARBA" id="ARBA00022679"/>
    </source>
</evidence>
<dbReference type="GO" id="GO:0004312">
    <property type="term" value="F:fatty acid synthase activity"/>
    <property type="evidence" value="ECO:0007669"/>
    <property type="project" value="TreeGrafter"/>
</dbReference>
<dbReference type="PROSITE" id="PS00012">
    <property type="entry name" value="PHOSPHOPANTETHEINE"/>
    <property type="match status" value="1"/>
</dbReference>
<keyword evidence="4" id="KW-0511">Multifunctional enzyme</keyword>
<dbReference type="InterPro" id="IPR020806">
    <property type="entry name" value="PKS_PP-bd"/>
</dbReference>
<dbReference type="Gene3D" id="3.40.50.720">
    <property type="entry name" value="NAD(P)-binding Rossmann-like Domain"/>
    <property type="match status" value="1"/>
</dbReference>
<dbReference type="Proteomes" id="UP000516230">
    <property type="component" value="Plasmid unnamed2"/>
</dbReference>
<proteinExistence type="predicted"/>
<keyword evidence="7" id="KW-1185">Reference proteome</keyword>
<dbReference type="GO" id="GO:0017000">
    <property type="term" value="P:antibiotic biosynthetic process"/>
    <property type="evidence" value="ECO:0007669"/>
    <property type="project" value="UniProtKB-ARBA"/>
</dbReference>
<dbReference type="SMART" id="SM01294">
    <property type="entry name" value="PKS_PP_betabranch"/>
    <property type="match status" value="1"/>
</dbReference>
<keyword evidence="6" id="KW-0614">Plasmid</keyword>
<protein>
    <recommendedName>
        <fullName evidence="5">Carrier domain-containing protein</fullName>
    </recommendedName>
</protein>
<dbReference type="PANTHER" id="PTHR43775">
    <property type="entry name" value="FATTY ACID SYNTHASE"/>
    <property type="match status" value="1"/>
</dbReference>
<feature type="domain" description="Carrier" evidence="5">
    <location>
        <begin position="97"/>
        <end position="172"/>
    </location>
</feature>
<dbReference type="GO" id="GO:0006633">
    <property type="term" value="P:fatty acid biosynthetic process"/>
    <property type="evidence" value="ECO:0007669"/>
    <property type="project" value="TreeGrafter"/>
</dbReference>
<dbReference type="PANTHER" id="PTHR43775:SF51">
    <property type="entry name" value="INACTIVE PHENOLPHTHIOCEROL SYNTHESIS POLYKETIDE SYNTHASE TYPE I PKS1-RELATED"/>
    <property type="match status" value="1"/>
</dbReference>
<dbReference type="SMART" id="SM00823">
    <property type="entry name" value="PKS_PP"/>
    <property type="match status" value="1"/>
</dbReference>
<organism evidence="6 7">
    <name type="scientific">Streptomyces genisteinicus</name>
    <dbReference type="NCBI Taxonomy" id="2768068"/>
    <lineage>
        <taxon>Bacteria</taxon>
        <taxon>Bacillati</taxon>
        <taxon>Actinomycetota</taxon>
        <taxon>Actinomycetes</taxon>
        <taxon>Kitasatosporales</taxon>
        <taxon>Streptomycetaceae</taxon>
        <taxon>Streptomyces</taxon>
    </lineage>
</organism>
<dbReference type="InterPro" id="IPR009081">
    <property type="entry name" value="PP-bd_ACP"/>
</dbReference>
<dbReference type="AlphaFoldDB" id="A0A7H0I575"/>
<dbReference type="SUPFAM" id="SSF47336">
    <property type="entry name" value="ACP-like"/>
    <property type="match status" value="1"/>
</dbReference>
<keyword evidence="3" id="KW-0808">Transferase</keyword>
<dbReference type="Pfam" id="PF00550">
    <property type="entry name" value="PP-binding"/>
    <property type="match status" value="1"/>
</dbReference>
<dbReference type="Gene3D" id="1.10.1200.10">
    <property type="entry name" value="ACP-like"/>
    <property type="match status" value="1"/>
</dbReference>
<geneLocation type="plasmid" evidence="6 7">
    <name>unnamed2</name>
</geneLocation>
<evidence type="ECO:0000256" key="4">
    <source>
        <dbReference type="ARBA" id="ARBA00023268"/>
    </source>
</evidence>
<evidence type="ECO:0000313" key="6">
    <source>
        <dbReference type="EMBL" id="QNP67941.1"/>
    </source>
</evidence>
<dbReference type="EMBL" id="CP060826">
    <property type="protein sequence ID" value="QNP67941.1"/>
    <property type="molecule type" value="Genomic_DNA"/>
</dbReference>
<dbReference type="InterPro" id="IPR036736">
    <property type="entry name" value="ACP-like_sf"/>
</dbReference>
<gene>
    <name evidence="6" type="ORF">IAG43_33260</name>
</gene>
<dbReference type="RefSeq" id="WP_187744984.1">
    <property type="nucleotide sequence ID" value="NZ_CP060826.1"/>
</dbReference>
<dbReference type="GO" id="GO:0031177">
    <property type="term" value="F:phosphopantetheine binding"/>
    <property type="evidence" value="ECO:0007669"/>
    <property type="project" value="InterPro"/>
</dbReference>
<dbReference type="InterPro" id="IPR050091">
    <property type="entry name" value="PKS_NRPS_Biosynth_Enz"/>
</dbReference>
<dbReference type="InterPro" id="IPR006162">
    <property type="entry name" value="Ppantetheine_attach_site"/>
</dbReference>
<dbReference type="FunFam" id="1.10.1200.10:FF:000007">
    <property type="entry name" value="Probable polyketide synthase pks17"/>
    <property type="match status" value="1"/>
</dbReference>
<evidence type="ECO:0000259" key="5">
    <source>
        <dbReference type="PROSITE" id="PS50075"/>
    </source>
</evidence>
<keyword evidence="2" id="KW-0597">Phosphoprotein</keyword>
<accession>A0A7H0I575</accession>
<sequence>MAGGLGRRERDRAATAGLIGPEAGMALFDTARTLPHAHLVPVALDLARLREQAKGQPVPALLRGLVRAPAERTRAGAAAPRDLAADLARLPEPEQRRTLLDLVRAQAAAVLGYDGPDAVAADHAFTKLGFDSLTAVELRNRLTAATALRLPAALVFEHPTPAALAAHLWTSLAVSTDPAGAGTADVLAGLDRLEAAVGRLAAAGADSPEVADRLRALLARVTEGETDAAGVKTAVADRLEDASASDVFDFIDKELGLS</sequence>
<reference evidence="6 7" key="1">
    <citation type="submission" date="2020-08" db="EMBL/GenBank/DDBJ databases">
        <title>A novel species.</title>
        <authorList>
            <person name="Gao J."/>
        </authorList>
    </citation>
    <scope>NUCLEOTIDE SEQUENCE [LARGE SCALE GENOMIC DNA]</scope>
    <source>
        <strain evidence="6 7">CRPJ-33</strain>
        <plasmid evidence="6 7">unnamed2</plasmid>
    </source>
</reference>
<name>A0A7H0I575_9ACTN</name>